<protein>
    <submittedName>
        <fullName evidence="10">ATP-dependent RNA helicase DbpA</fullName>
        <ecNumber evidence="10">3.6.4.13</ecNumber>
    </submittedName>
</protein>
<dbReference type="InterPro" id="IPR050079">
    <property type="entry name" value="DEAD_box_RNA_helicase"/>
</dbReference>
<evidence type="ECO:0000259" key="9">
    <source>
        <dbReference type="PROSITE" id="PS51195"/>
    </source>
</evidence>
<dbReference type="InterPro" id="IPR011545">
    <property type="entry name" value="DEAD/DEAH_box_helicase_dom"/>
</dbReference>
<evidence type="ECO:0000256" key="3">
    <source>
        <dbReference type="ARBA" id="ARBA00022806"/>
    </source>
</evidence>
<dbReference type="GO" id="GO:0005829">
    <property type="term" value="C:cytosol"/>
    <property type="evidence" value="ECO:0007669"/>
    <property type="project" value="TreeGrafter"/>
</dbReference>
<dbReference type="Gene3D" id="3.30.70.330">
    <property type="match status" value="1"/>
</dbReference>
<dbReference type="GO" id="GO:0003724">
    <property type="term" value="F:RNA helicase activity"/>
    <property type="evidence" value="ECO:0007669"/>
    <property type="project" value="UniProtKB-EC"/>
</dbReference>
<evidence type="ECO:0000256" key="5">
    <source>
        <dbReference type="ARBA" id="ARBA00038437"/>
    </source>
</evidence>
<evidence type="ECO:0000256" key="2">
    <source>
        <dbReference type="ARBA" id="ARBA00022801"/>
    </source>
</evidence>
<dbReference type="InterPro" id="IPR027417">
    <property type="entry name" value="P-loop_NTPase"/>
</dbReference>
<evidence type="ECO:0000256" key="6">
    <source>
        <dbReference type="PROSITE-ProRule" id="PRU00552"/>
    </source>
</evidence>
<dbReference type="Pfam" id="PF00270">
    <property type="entry name" value="DEAD"/>
    <property type="match status" value="1"/>
</dbReference>
<dbReference type="InterPro" id="IPR044742">
    <property type="entry name" value="DEAD/DEAH_RhlB"/>
</dbReference>
<reference evidence="10" key="1">
    <citation type="submission" date="2019-11" db="EMBL/GenBank/DDBJ databases">
        <authorList>
            <person name="Feng L."/>
        </authorList>
    </citation>
    <scope>NUCLEOTIDE SEQUENCE</scope>
    <source>
        <strain evidence="10">CsymbiosumLFYP84</strain>
    </source>
</reference>
<feature type="domain" description="Helicase C-terminal" evidence="8">
    <location>
        <begin position="219"/>
        <end position="379"/>
    </location>
</feature>
<name>A0A6N3EGC8_CLOSY</name>
<dbReference type="PROSITE" id="PS51195">
    <property type="entry name" value="Q_MOTIF"/>
    <property type="match status" value="1"/>
</dbReference>
<dbReference type="SUPFAM" id="SSF52540">
    <property type="entry name" value="P-loop containing nucleoside triphosphate hydrolases"/>
    <property type="match status" value="1"/>
</dbReference>
<dbReference type="AlphaFoldDB" id="A0A6N3EGC8"/>
<dbReference type="SMART" id="SM00490">
    <property type="entry name" value="HELICc"/>
    <property type="match status" value="1"/>
</dbReference>
<dbReference type="InterPro" id="IPR014001">
    <property type="entry name" value="Helicase_ATP-bd"/>
</dbReference>
<feature type="domain" description="DEAD-box RNA helicase Q" evidence="9">
    <location>
        <begin position="7"/>
        <end position="35"/>
    </location>
</feature>
<keyword evidence="1" id="KW-0547">Nucleotide-binding</keyword>
<evidence type="ECO:0000313" key="10">
    <source>
        <dbReference type="EMBL" id="VYU40120.1"/>
    </source>
</evidence>
<evidence type="ECO:0000256" key="4">
    <source>
        <dbReference type="ARBA" id="ARBA00022840"/>
    </source>
</evidence>
<dbReference type="GO" id="GO:0003676">
    <property type="term" value="F:nucleic acid binding"/>
    <property type="evidence" value="ECO:0007669"/>
    <property type="project" value="InterPro"/>
</dbReference>
<dbReference type="InterPro" id="IPR012677">
    <property type="entry name" value="Nucleotide-bd_a/b_plait_sf"/>
</dbReference>
<dbReference type="RefSeq" id="WP_073929997.1">
    <property type="nucleotide sequence ID" value="NZ_CABHNX010000135.1"/>
</dbReference>
<evidence type="ECO:0000259" key="7">
    <source>
        <dbReference type="PROSITE" id="PS51192"/>
    </source>
</evidence>
<accession>A0A6N3EGC8</accession>
<dbReference type="Pfam" id="PF03880">
    <property type="entry name" value="DbpA"/>
    <property type="match status" value="1"/>
</dbReference>
<comment type="similarity">
    <text evidence="5">Belongs to the DEAD box helicase family.</text>
</comment>
<dbReference type="GO" id="GO:0016787">
    <property type="term" value="F:hydrolase activity"/>
    <property type="evidence" value="ECO:0007669"/>
    <property type="project" value="UniProtKB-KW"/>
</dbReference>
<evidence type="ECO:0000256" key="1">
    <source>
        <dbReference type="ARBA" id="ARBA00022741"/>
    </source>
</evidence>
<dbReference type="PROSITE" id="PS51192">
    <property type="entry name" value="HELICASE_ATP_BIND_1"/>
    <property type="match status" value="1"/>
</dbReference>
<dbReference type="PANTHER" id="PTHR47959:SF1">
    <property type="entry name" value="ATP-DEPENDENT RNA HELICASE DBPA"/>
    <property type="match status" value="1"/>
</dbReference>
<proteinExistence type="inferred from homology"/>
<keyword evidence="3 10" id="KW-0347">Helicase</keyword>
<evidence type="ECO:0000259" key="8">
    <source>
        <dbReference type="PROSITE" id="PS51194"/>
    </source>
</evidence>
<dbReference type="EMBL" id="CACRUA010000026">
    <property type="protein sequence ID" value="VYU40120.1"/>
    <property type="molecule type" value="Genomic_DNA"/>
</dbReference>
<gene>
    <name evidence="10" type="primary">dbpA</name>
    <name evidence="10" type="ORF">CSLFYP84_02104</name>
</gene>
<dbReference type="PROSITE" id="PS51194">
    <property type="entry name" value="HELICASE_CTER"/>
    <property type="match status" value="1"/>
</dbReference>
<dbReference type="CDD" id="cd18787">
    <property type="entry name" value="SF2_C_DEAD"/>
    <property type="match status" value="1"/>
</dbReference>
<dbReference type="EC" id="3.6.4.13" evidence="10"/>
<dbReference type="PANTHER" id="PTHR47959">
    <property type="entry name" value="ATP-DEPENDENT RNA HELICASE RHLE-RELATED"/>
    <property type="match status" value="1"/>
</dbReference>
<dbReference type="Gene3D" id="3.40.50.300">
    <property type="entry name" value="P-loop containing nucleotide triphosphate hydrolases"/>
    <property type="match status" value="2"/>
</dbReference>
<sequence>MINENQDSFGTYGLSDDILESLRLLGYERPTEIQQQVIPAMLEGKNVVGRAPTGSGKTAAFAIPICDKIIWEENLPQALILEPTRELTVQVQEEVFHIGRKKRLKVPAVFGGFPIDKQIRSLKQKSHIVTGTPGRVMDHIRRGSLLLDKVTCLVIDEADLMLDMGFIDEVKQILDLLSPECRIALFSATLKPEIREFAGSHIHDMVMIFTEQPEAAENAITEELFETDNENKFKVFLNVLYRENPQCCIIFCGTREMVNVLFQKLRRHRIFCGMIHGELEQKERLKTIDAFRRGAIRYLIATDVAARGIDLENITHVINYDFPTGRETYVHRIGRTGRNGRTGKAVSLVTAEDRRMLQMTEEYTGRSLPVLVCPESSGEEEKNFWKSQRLKTEAKPSKRAALNQDITRLSIGGGRKSKMRPGDIVGTLCSIDGIEVSDIGIIDVRESLTYVEILNGKGSHVLESLQDKPIKGKIRKVRTTRGGI</sequence>
<dbReference type="InterPro" id="IPR001650">
    <property type="entry name" value="Helicase_C-like"/>
</dbReference>
<dbReference type="GO" id="GO:0005524">
    <property type="term" value="F:ATP binding"/>
    <property type="evidence" value="ECO:0007669"/>
    <property type="project" value="UniProtKB-KW"/>
</dbReference>
<feature type="short sequence motif" description="Q motif" evidence="6">
    <location>
        <begin position="7"/>
        <end position="35"/>
    </location>
</feature>
<feature type="domain" description="Helicase ATP-binding" evidence="7">
    <location>
        <begin position="38"/>
        <end position="208"/>
    </location>
</feature>
<keyword evidence="4" id="KW-0067">ATP-binding</keyword>
<dbReference type="SMART" id="SM00487">
    <property type="entry name" value="DEXDc"/>
    <property type="match status" value="1"/>
</dbReference>
<dbReference type="InterPro" id="IPR014014">
    <property type="entry name" value="RNA_helicase_DEAD_Q_motif"/>
</dbReference>
<keyword evidence="2 10" id="KW-0378">Hydrolase</keyword>
<organism evidence="10">
    <name type="scientific">Clostridium symbiosum</name>
    <name type="common">Bacteroides symbiosus</name>
    <dbReference type="NCBI Taxonomy" id="1512"/>
    <lineage>
        <taxon>Bacteria</taxon>
        <taxon>Bacillati</taxon>
        <taxon>Bacillota</taxon>
        <taxon>Clostridia</taxon>
        <taxon>Lachnospirales</taxon>
        <taxon>Lachnospiraceae</taxon>
        <taxon>Otoolea</taxon>
    </lineage>
</organism>
<dbReference type="CDD" id="cd00268">
    <property type="entry name" value="DEADc"/>
    <property type="match status" value="1"/>
</dbReference>
<dbReference type="InterPro" id="IPR005580">
    <property type="entry name" value="DbpA/CsdA_RNA-bd_dom"/>
</dbReference>
<dbReference type="Pfam" id="PF00271">
    <property type="entry name" value="Helicase_C"/>
    <property type="match status" value="1"/>
</dbReference>